<comment type="caution">
    <text evidence="1">The sequence shown here is derived from an EMBL/GenBank/DDBJ whole genome shotgun (WGS) entry which is preliminary data.</text>
</comment>
<reference evidence="1" key="1">
    <citation type="journal article" date="2014" name="Front. Microbiol.">
        <title>High frequency of phylogenetically diverse reductive dehalogenase-homologous genes in deep subseafloor sedimentary metagenomes.</title>
        <authorList>
            <person name="Kawai M."/>
            <person name="Futagami T."/>
            <person name="Toyoda A."/>
            <person name="Takaki Y."/>
            <person name="Nishi S."/>
            <person name="Hori S."/>
            <person name="Arai W."/>
            <person name="Tsubouchi T."/>
            <person name="Morono Y."/>
            <person name="Uchiyama I."/>
            <person name="Ito T."/>
            <person name="Fujiyama A."/>
            <person name="Inagaki F."/>
            <person name="Takami H."/>
        </authorList>
    </citation>
    <scope>NUCLEOTIDE SEQUENCE</scope>
    <source>
        <strain evidence="1">Expedition CK06-06</strain>
    </source>
</reference>
<protein>
    <submittedName>
        <fullName evidence="1">Uncharacterized protein</fullName>
    </submittedName>
</protein>
<dbReference type="AlphaFoldDB" id="X0WFG5"/>
<evidence type="ECO:0000313" key="1">
    <source>
        <dbReference type="EMBL" id="GAG29704.1"/>
    </source>
</evidence>
<name>X0WFG5_9ZZZZ</name>
<gene>
    <name evidence="1" type="ORF">S01H1_64479</name>
</gene>
<sequence>MTLWGTNNAAADDTAVANWVDITADYLSKTLAGTTEQAEVAENLFFKKVMFRIVTTGTTNVMDVYIKKKAL</sequence>
<organism evidence="1">
    <name type="scientific">marine sediment metagenome</name>
    <dbReference type="NCBI Taxonomy" id="412755"/>
    <lineage>
        <taxon>unclassified sequences</taxon>
        <taxon>metagenomes</taxon>
        <taxon>ecological metagenomes</taxon>
    </lineage>
</organism>
<accession>X0WFG5</accession>
<dbReference type="EMBL" id="BARS01042502">
    <property type="protein sequence ID" value="GAG29704.1"/>
    <property type="molecule type" value="Genomic_DNA"/>
</dbReference>
<proteinExistence type="predicted"/>